<evidence type="ECO:0000313" key="9">
    <source>
        <dbReference type="EMBL" id="KLO09205.1"/>
    </source>
</evidence>
<reference evidence="9 10" key="1">
    <citation type="submission" date="2015-04" db="EMBL/GenBank/DDBJ databases">
        <title>Complete genome sequence of Schizopora paradoxa KUC8140, a cosmopolitan wood degrader in East Asia.</title>
        <authorList>
            <consortium name="DOE Joint Genome Institute"/>
            <person name="Min B."/>
            <person name="Park H."/>
            <person name="Jang Y."/>
            <person name="Kim J.-J."/>
            <person name="Kim K.H."/>
            <person name="Pangilinan J."/>
            <person name="Lipzen A."/>
            <person name="Riley R."/>
            <person name="Grigoriev I.V."/>
            <person name="Spatafora J.W."/>
            <person name="Choi I.-G."/>
        </authorList>
    </citation>
    <scope>NUCLEOTIDE SEQUENCE [LARGE SCALE GENOMIC DNA]</scope>
    <source>
        <strain evidence="9 10">KUC8140</strain>
    </source>
</reference>
<name>A0A0H2RBH9_9AGAM</name>
<dbReference type="EMBL" id="KQ086063">
    <property type="protein sequence ID" value="KLO09205.1"/>
    <property type="molecule type" value="Genomic_DNA"/>
</dbReference>
<gene>
    <name evidence="9" type="ORF">SCHPADRAFT_834317</name>
</gene>
<comment type="catalytic activity">
    <reaction evidence="6">
        <text>L-lysyl(27)-[histone H3] + 3 S-adenosyl-L-methionine = N(6),N(6),N(6)-trimethyl-L-lysyl(27)-[histone H3] + 3 S-adenosyl-L-homocysteine + 3 H(+)</text>
        <dbReference type="Rhea" id="RHEA:60292"/>
        <dbReference type="Rhea" id="RHEA-COMP:15535"/>
        <dbReference type="Rhea" id="RHEA-COMP:15548"/>
        <dbReference type="ChEBI" id="CHEBI:15378"/>
        <dbReference type="ChEBI" id="CHEBI:29969"/>
        <dbReference type="ChEBI" id="CHEBI:57856"/>
        <dbReference type="ChEBI" id="CHEBI:59789"/>
        <dbReference type="ChEBI" id="CHEBI:61961"/>
        <dbReference type="EC" id="2.1.1.356"/>
    </reaction>
</comment>
<evidence type="ECO:0000256" key="2">
    <source>
        <dbReference type="ARBA" id="ARBA00022679"/>
    </source>
</evidence>
<dbReference type="SMART" id="SM00317">
    <property type="entry name" value="SET"/>
    <property type="match status" value="1"/>
</dbReference>
<feature type="domain" description="SET" evidence="7">
    <location>
        <begin position="378"/>
        <end position="501"/>
    </location>
</feature>
<dbReference type="GO" id="GO:0031507">
    <property type="term" value="P:heterochromatin formation"/>
    <property type="evidence" value="ECO:0007669"/>
    <property type="project" value="TreeGrafter"/>
</dbReference>
<dbReference type="Pfam" id="PF00856">
    <property type="entry name" value="SET"/>
    <property type="match status" value="1"/>
</dbReference>
<dbReference type="Proteomes" id="UP000053477">
    <property type="component" value="Unassembled WGS sequence"/>
</dbReference>
<evidence type="ECO:0000259" key="7">
    <source>
        <dbReference type="PROSITE" id="PS50280"/>
    </source>
</evidence>
<dbReference type="Pfam" id="PF18264">
    <property type="entry name" value="preSET_CXC"/>
    <property type="match status" value="1"/>
</dbReference>
<evidence type="ECO:0000256" key="3">
    <source>
        <dbReference type="ARBA" id="ARBA00022691"/>
    </source>
</evidence>
<dbReference type="GO" id="GO:0032259">
    <property type="term" value="P:methylation"/>
    <property type="evidence" value="ECO:0007669"/>
    <property type="project" value="UniProtKB-KW"/>
</dbReference>
<dbReference type="InterPro" id="IPR045318">
    <property type="entry name" value="EZH1/2-like"/>
</dbReference>
<dbReference type="InterPro" id="IPR026489">
    <property type="entry name" value="CXC_dom"/>
</dbReference>
<dbReference type="PROSITE" id="PS51633">
    <property type="entry name" value="CXC"/>
    <property type="match status" value="1"/>
</dbReference>
<keyword evidence="5" id="KW-0804">Transcription</keyword>
<dbReference type="PANTHER" id="PTHR45747:SF4">
    <property type="entry name" value="HISTONE-LYSINE N-METHYLTRANSFERASE E(Z)"/>
    <property type="match status" value="1"/>
</dbReference>
<proteinExistence type="predicted"/>
<evidence type="ECO:0000259" key="8">
    <source>
        <dbReference type="PROSITE" id="PS51633"/>
    </source>
</evidence>
<evidence type="ECO:0000256" key="6">
    <source>
        <dbReference type="ARBA" id="ARBA00048568"/>
    </source>
</evidence>
<organism evidence="9 10">
    <name type="scientific">Schizopora paradoxa</name>
    <dbReference type="NCBI Taxonomy" id="27342"/>
    <lineage>
        <taxon>Eukaryota</taxon>
        <taxon>Fungi</taxon>
        <taxon>Dikarya</taxon>
        <taxon>Basidiomycota</taxon>
        <taxon>Agaricomycotina</taxon>
        <taxon>Agaricomycetes</taxon>
        <taxon>Hymenochaetales</taxon>
        <taxon>Schizoporaceae</taxon>
        <taxon>Schizopora</taxon>
    </lineage>
</organism>
<dbReference type="PANTHER" id="PTHR45747">
    <property type="entry name" value="HISTONE-LYSINE N-METHYLTRANSFERASE E(Z)"/>
    <property type="match status" value="1"/>
</dbReference>
<keyword evidence="3" id="KW-0949">S-adenosyl-L-methionine</keyword>
<dbReference type="STRING" id="27342.A0A0H2RBH9"/>
<dbReference type="PROSITE" id="PS50280">
    <property type="entry name" value="SET"/>
    <property type="match status" value="1"/>
</dbReference>
<evidence type="ECO:0000313" key="10">
    <source>
        <dbReference type="Proteomes" id="UP000053477"/>
    </source>
</evidence>
<feature type="domain" description="CXC" evidence="8">
    <location>
        <begin position="260"/>
        <end position="365"/>
    </location>
</feature>
<keyword evidence="1" id="KW-0489">Methyltransferase</keyword>
<dbReference type="OrthoDB" id="6141102at2759"/>
<keyword evidence="4" id="KW-0805">Transcription regulation</keyword>
<dbReference type="InterPro" id="IPR041355">
    <property type="entry name" value="Pre-SET_CXC"/>
</dbReference>
<sequence length="539" mass="61277">MSTETRCILRASALDPCSAYEFCVTSSRNLHIGDDSSTLNFNPFAEVPLKDFEEYAQLHKNFAWQLKRTDTDQENIILEATYRLIRYHDLTLRDIGSSGALIGFISSLDEPLRNYGELLKRLSLRCWPHIATHEIPQANTAPEASNIATRFETMMKAFCANLNCIETYCSPHADFSSPSGRPVHEESHKIPEPCGPHCFMLETKEDEIFMVKPAFSTYKQIVTVCPELTTCQLAVACWCKCKEDRPDVTLVFHLTYLSFCNRSILFKELQLRDDNPCDHDGPCDRRHNCACYKNKSYCEKGCRCSPSCTRRHPGCNCKLQAWNKLSCTSERCPCVKAWRECDPERCSPCKAQLFFVFFQKQFGVQMFLDHDGSGCYNAQIQAKATKAVIVQESQFGLGLFLRETAKKDALITEYVGELVFESSIASRDCVSKARNRNYVYELNNEISIDAGGFGNEARFINHSSNPNCSARSLLVNGEHRIGIYSGINNKKGVSEFTVSYTYWSTLPCQNTSRCAQVQSSCWTTAIYSSQRRKSNHYYR</sequence>
<keyword evidence="10" id="KW-1185">Reference proteome</keyword>
<dbReference type="GO" id="GO:0035098">
    <property type="term" value="C:ESC/E(Z) complex"/>
    <property type="evidence" value="ECO:0007669"/>
    <property type="project" value="TreeGrafter"/>
</dbReference>
<dbReference type="InterPro" id="IPR001214">
    <property type="entry name" value="SET_dom"/>
</dbReference>
<evidence type="ECO:0000256" key="4">
    <source>
        <dbReference type="ARBA" id="ARBA00023015"/>
    </source>
</evidence>
<dbReference type="InParanoid" id="A0A0H2RBH9"/>
<dbReference type="GO" id="GO:0003682">
    <property type="term" value="F:chromatin binding"/>
    <property type="evidence" value="ECO:0007669"/>
    <property type="project" value="TreeGrafter"/>
</dbReference>
<dbReference type="AlphaFoldDB" id="A0A0H2RBH9"/>
<evidence type="ECO:0000256" key="1">
    <source>
        <dbReference type="ARBA" id="ARBA00022603"/>
    </source>
</evidence>
<keyword evidence="2" id="KW-0808">Transferase</keyword>
<accession>A0A0H2RBH9</accession>
<protein>
    <submittedName>
        <fullName evidence="9">SET domain-containing protein</fullName>
    </submittedName>
</protein>
<dbReference type="GO" id="GO:0140951">
    <property type="term" value="F:histone H3K27 trimethyltransferase activity"/>
    <property type="evidence" value="ECO:0007669"/>
    <property type="project" value="UniProtKB-EC"/>
</dbReference>
<dbReference type="Gene3D" id="2.170.270.10">
    <property type="entry name" value="SET domain"/>
    <property type="match status" value="1"/>
</dbReference>
<dbReference type="SUPFAM" id="SSF82199">
    <property type="entry name" value="SET domain"/>
    <property type="match status" value="1"/>
</dbReference>
<dbReference type="InterPro" id="IPR046341">
    <property type="entry name" value="SET_dom_sf"/>
</dbReference>
<evidence type="ECO:0000256" key="5">
    <source>
        <dbReference type="ARBA" id="ARBA00023163"/>
    </source>
</evidence>